<feature type="region of interest" description="Disordered" evidence="1">
    <location>
        <begin position="49"/>
        <end position="68"/>
    </location>
</feature>
<accession>A0A975TYK3</accession>
<evidence type="ECO:0000313" key="3">
    <source>
        <dbReference type="EMBL" id="MBY4892946.1"/>
    </source>
</evidence>
<proteinExistence type="predicted"/>
<reference evidence="4 5" key="1">
    <citation type="submission" date="2021-07" db="EMBL/GenBank/DDBJ databases">
        <title>Karlodiniumbacter phycospheric gen. nov., sp. nov., a phycosphere bacterium isolated from karlodinium veneficum.</title>
        <authorList>
            <person name="Peng Y."/>
            <person name="Jiang L."/>
            <person name="Lee J."/>
        </authorList>
    </citation>
    <scope>NUCLEOTIDE SEQUENCE</scope>
    <source>
        <strain evidence="4 5">N5</strain>
    </source>
</reference>
<dbReference type="EMBL" id="JAIMBW010000001">
    <property type="protein sequence ID" value="MBY4892946.1"/>
    <property type="molecule type" value="Genomic_DNA"/>
</dbReference>
<feature type="transmembrane region" description="Helical" evidence="2">
    <location>
        <begin position="21"/>
        <end position="41"/>
    </location>
</feature>
<sequence length="68" mass="7329">MANAKGLTETHEIHTRRFGRNVGTALCLLGFCAIVFGLTVAKVREGGLLEANDHTPRASQLPITEPVE</sequence>
<evidence type="ECO:0000256" key="2">
    <source>
        <dbReference type="SAM" id="Phobius"/>
    </source>
</evidence>
<evidence type="ECO:0000313" key="5">
    <source>
        <dbReference type="Proteomes" id="UP000693972"/>
    </source>
</evidence>
<dbReference type="AlphaFoldDB" id="A0A975TYK3"/>
<dbReference type="EMBL" id="CP078073">
    <property type="protein sequence ID" value="QXL89665.1"/>
    <property type="molecule type" value="Genomic_DNA"/>
</dbReference>
<keyword evidence="2" id="KW-1133">Transmembrane helix</keyword>
<keyword evidence="2" id="KW-0812">Transmembrane</keyword>
<evidence type="ECO:0008006" key="6">
    <source>
        <dbReference type="Google" id="ProtNLM"/>
    </source>
</evidence>
<gene>
    <name evidence="3" type="ORF">KUL25_09235</name>
    <name evidence="4" type="ORF">KUL25_09240</name>
</gene>
<protein>
    <recommendedName>
        <fullName evidence="6">Cytochrome C oxidase assembly protein</fullName>
    </recommendedName>
</protein>
<organism evidence="4">
    <name type="scientific">Gymnodinialimonas phycosphaerae</name>
    <dbReference type="NCBI Taxonomy" id="2841589"/>
    <lineage>
        <taxon>Bacteria</taxon>
        <taxon>Pseudomonadati</taxon>
        <taxon>Pseudomonadota</taxon>
        <taxon>Alphaproteobacteria</taxon>
        <taxon>Rhodobacterales</taxon>
        <taxon>Paracoccaceae</taxon>
        <taxon>Gymnodinialimonas</taxon>
    </lineage>
</organism>
<evidence type="ECO:0000313" key="4">
    <source>
        <dbReference type="EMBL" id="QXL89665.1"/>
    </source>
</evidence>
<keyword evidence="5" id="KW-1185">Reference proteome</keyword>
<keyword evidence="2" id="KW-0472">Membrane</keyword>
<evidence type="ECO:0000256" key="1">
    <source>
        <dbReference type="SAM" id="MobiDB-lite"/>
    </source>
</evidence>
<dbReference type="RefSeq" id="WP_068354481.1">
    <property type="nucleotide sequence ID" value="NZ_JAIMBW010000001.1"/>
</dbReference>
<name>A0A975TYK3_9RHOB</name>
<dbReference type="Proteomes" id="UP000693972">
    <property type="component" value="Unassembled WGS sequence"/>
</dbReference>